<dbReference type="InterPro" id="IPR008146">
    <property type="entry name" value="Gln_synth_cat_dom"/>
</dbReference>
<dbReference type="Gene3D" id="3.30.590.10">
    <property type="entry name" value="Glutamine synthetase/guanido kinase, catalytic domain"/>
    <property type="match status" value="1"/>
</dbReference>
<evidence type="ECO:0000256" key="4">
    <source>
        <dbReference type="ARBA" id="ARBA00022598"/>
    </source>
</evidence>
<dbReference type="GO" id="GO:0006542">
    <property type="term" value="P:glutamine biosynthetic process"/>
    <property type="evidence" value="ECO:0007669"/>
    <property type="project" value="InterPro"/>
</dbReference>
<dbReference type="GO" id="GO:0016020">
    <property type="term" value="C:membrane"/>
    <property type="evidence" value="ECO:0007669"/>
    <property type="project" value="TreeGrafter"/>
</dbReference>
<keyword evidence="3" id="KW-0963">Cytoplasm</keyword>
<evidence type="ECO:0000256" key="2">
    <source>
        <dbReference type="ARBA" id="ARBA00009897"/>
    </source>
</evidence>
<proteinExistence type="inferred from homology"/>
<dbReference type="SUPFAM" id="SSF55931">
    <property type="entry name" value="Glutamine synthetase/guanido kinase"/>
    <property type="match status" value="1"/>
</dbReference>
<evidence type="ECO:0000256" key="5">
    <source>
        <dbReference type="ARBA" id="ARBA00022741"/>
    </source>
</evidence>
<evidence type="ECO:0000256" key="6">
    <source>
        <dbReference type="ARBA" id="ARBA00022840"/>
    </source>
</evidence>
<dbReference type="PROSITE" id="PS51987">
    <property type="entry name" value="GS_CATALYTIC"/>
    <property type="match status" value="1"/>
</dbReference>
<dbReference type="GO" id="GO:0005524">
    <property type="term" value="F:ATP binding"/>
    <property type="evidence" value="ECO:0007669"/>
    <property type="project" value="UniProtKB-KW"/>
</dbReference>
<dbReference type="PANTHER" id="PTHR43407:SF1">
    <property type="entry name" value="LENGSIN"/>
    <property type="match status" value="1"/>
</dbReference>
<dbReference type="InterPro" id="IPR027303">
    <property type="entry name" value="Gln_synth_gly_rich_site"/>
</dbReference>
<feature type="domain" description="GS catalytic" evidence="14">
    <location>
        <begin position="131"/>
        <end position="516"/>
    </location>
</feature>
<dbReference type="GO" id="GO:0004356">
    <property type="term" value="F:glutamine synthetase activity"/>
    <property type="evidence" value="ECO:0007669"/>
    <property type="project" value="InterPro"/>
</dbReference>
<dbReference type="InterPro" id="IPR036651">
    <property type="entry name" value="Gln_synt_N_sf"/>
</dbReference>
<organism evidence="15 16">
    <name type="scientific">Cryptosporidium xiaoi</name>
    <dbReference type="NCBI Taxonomy" id="659607"/>
    <lineage>
        <taxon>Eukaryota</taxon>
        <taxon>Sar</taxon>
        <taxon>Alveolata</taxon>
        <taxon>Apicomplexa</taxon>
        <taxon>Conoidasida</taxon>
        <taxon>Coccidia</taxon>
        <taxon>Eucoccidiorida</taxon>
        <taxon>Eimeriorina</taxon>
        <taxon>Cryptosporidiidae</taxon>
        <taxon>Cryptosporidium</taxon>
    </lineage>
</organism>
<evidence type="ECO:0000256" key="7">
    <source>
        <dbReference type="ARBA" id="ARBA00030668"/>
    </source>
</evidence>
<dbReference type="Pfam" id="PF03951">
    <property type="entry name" value="Gln-synt_N"/>
    <property type="match status" value="1"/>
</dbReference>
<comment type="function">
    <text evidence="8">May act as a component of the cytoskeleton or as a chaperone for the reorganization of intermediate filament proteins during terminal differentiation in the lens. Does not seem to have enzymatic activity.</text>
</comment>
<dbReference type="InterPro" id="IPR014746">
    <property type="entry name" value="Gln_synth/guanido_kin_cat_dom"/>
</dbReference>
<accession>A0AAV9XWI7</accession>
<dbReference type="GO" id="GO:0005737">
    <property type="term" value="C:cytoplasm"/>
    <property type="evidence" value="ECO:0007669"/>
    <property type="project" value="UniProtKB-SubCell"/>
</dbReference>
<dbReference type="EMBL" id="JAWDEY010000018">
    <property type="protein sequence ID" value="KAK6588977.1"/>
    <property type="molecule type" value="Genomic_DNA"/>
</dbReference>
<dbReference type="Pfam" id="PF00120">
    <property type="entry name" value="Gln-synt_C"/>
    <property type="match status" value="1"/>
</dbReference>
<evidence type="ECO:0000256" key="8">
    <source>
        <dbReference type="ARBA" id="ARBA00037583"/>
    </source>
</evidence>
<comment type="caution">
    <text evidence="15">The sequence shown here is derived from an EMBL/GenBank/DDBJ whole genome shotgun (WGS) entry which is preliminary data.</text>
</comment>
<evidence type="ECO:0000256" key="11">
    <source>
        <dbReference type="ARBA" id="ARBA00042675"/>
    </source>
</evidence>
<dbReference type="NCBIfam" id="TIGR00653">
    <property type="entry name" value="GlnA"/>
    <property type="match status" value="1"/>
</dbReference>
<evidence type="ECO:0000256" key="10">
    <source>
        <dbReference type="ARBA" id="ARBA00039404"/>
    </source>
</evidence>
<keyword evidence="5" id="KW-0547">Nucleotide-binding</keyword>
<evidence type="ECO:0000256" key="9">
    <source>
        <dbReference type="ARBA" id="ARBA00038790"/>
    </source>
</evidence>
<dbReference type="SUPFAM" id="SSF54368">
    <property type="entry name" value="Glutamine synthetase, N-terminal domain"/>
    <property type="match status" value="1"/>
</dbReference>
<evidence type="ECO:0000256" key="13">
    <source>
        <dbReference type="RuleBase" id="RU000384"/>
    </source>
</evidence>
<dbReference type="AlphaFoldDB" id="A0AAV9XWI7"/>
<reference evidence="15 16" key="1">
    <citation type="submission" date="2023-10" db="EMBL/GenBank/DDBJ databases">
        <title>Comparative genomics analysis reveals potential genetic determinants of host preference in Cryptosporidium xiaoi.</title>
        <authorList>
            <person name="Xiao L."/>
            <person name="Li J."/>
        </authorList>
    </citation>
    <scope>NUCLEOTIDE SEQUENCE [LARGE SCALE GENOMIC DNA]</scope>
    <source>
        <strain evidence="15 16">52996</strain>
    </source>
</reference>
<dbReference type="SMART" id="SM01230">
    <property type="entry name" value="Gln-synt_C"/>
    <property type="match status" value="1"/>
</dbReference>
<name>A0AAV9XWI7_9CRYT</name>
<dbReference type="GO" id="GO:0019740">
    <property type="term" value="P:nitrogen utilization"/>
    <property type="evidence" value="ECO:0007669"/>
    <property type="project" value="TreeGrafter"/>
</dbReference>
<gene>
    <name evidence="15" type="ORF">RS030_263673</name>
</gene>
<evidence type="ECO:0000256" key="1">
    <source>
        <dbReference type="ARBA" id="ARBA00004496"/>
    </source>
</evidence>
<evidence type="ECO:0000313" key="15">
    <source>
        <dbReference type="EMBL" id="KAK6588977.1"/>
    </source>
</evidence>
<dbReference type="InterPro" id="IPR008147">
    <property type="entry name" value="Gln_synt_N"/>
</dbReference>
<evidence type="ECO:0000256" key="3">
    <source>
        <dbReference type="ARBA" id="ARBA00022490"/>
    </source>
</evidence>
<evidence type="ECO:0000259" key="14">
    <source>
        <dbReference type="PROSITE" id="PS51987"/>
    </source>
</evidence>
<dbReference type="InterPro" id="IPR004809">
    <property type="entry name" value="Gln_synth_I"/>
</dbReference>
<comment type="subunit">
    <text evidence="9">Dodecamer. Interacts with BFSP2 and VIM.</text>
</comment>
<comment type="similarity">
    <text evidence="2 12 13">Belongs to the glutamine synthetase family.</text>
</comment>
<protein>
    <recommendedName>
        <fullName evidence="10">Lengsin</fullName>
    </recommendedName>
    <alternativeName>
        <fullName evidence="7">Glutamate--ammonia ligase</fullName>
    </alternativeName>
    <alternativeName>
        <fullName evidence="11">Glutamate-ammonia ligase domain-containing protein 1</fullName>
    </alternativeName>
</protein>
<dbReference type="PROSITE" id="PS00181">
    <property type="entry name" value="GLNA_ATP"/>
    <property type="match status" value="1"/>
</dbReference>
<keyword evidence="16" id="KW-1185">Reference proteome</keyword>
<dbReference type="Gene3D" id="3.10.20.70">
    <property type="entry name" value="Glutamine synthetase, N-terminal domain"/>
    <property type="match status" value="1"/>
</dbReference>
<sequence length="516" mass="58121">MSINRKLFVGSTNEGKLLGNNIIICSDYDDLYDVIRSEKIEYINYSFCDTFGSLHHITVSSRTIKSGKDLEKGIAVDSSSVRGMKFDDFSSDVLVIPDTEDGWIDPFFTQKTLHLSCSVKYPSGETSRGCVRSIAKRAEEMLSRSGIADKCLVGPETELFIFETVSYSNSQNHSFFCLDGDEAYWNTGNDAIYHPHVRPNLGSRRQLKQNYCAPYPVDRDLSLRSEIFEKLEKIGIPVEKHHHEVATCQHEIGVHCSSLLRSADTLMSARYIIKGVAHKNNKTATFMPKPLSNDNGSGMHINISLWKNDENIFFDSDSSFHNLSDNALYFIGGILSHTKSIMAFTNPTTNSYKRLVNGYETPTKLSYAGGNRNSAIRIPISGSLDPKTQRIEFRVPDSSACPYLAFSAVLCAGIEGIQRKIHPHTLLNSFSNCNTNSNFNCNINSSDHKYCSKISELALPKSLSEALSFLENDHDYLIRDGVFSQEFIFNYIHIKRDEIKIIESVPTPKEFELYYD</sequence>
<keyword evidence="6" id="KW-0067">ATP-binding</keyword>
<dbReference type="Proteomes" id="UP001311799">
    <property type="component" value="Unassembled WGS sequence"/>
</dbReference>
<dbReference type="PANTHER" id="PTHR43407">
    <property type="entry name" value="GLUTAMINE SYNTHETASE"/>
    <property type="match status" value="1"/>
</dbReference>
<evidence type="ECO:0000313" key="16">
    <source>
        <dbReference type="Proteomes" id="UP001311799"/>
    </source>
</evidence>
<comment type="subcellular location">
    <subcellularLocation>
        <location evidence="1">Cytoplasm</location>
    </subcellularLocation>
</comment>
<keyword evidence="4" id="KW-0436">Ligase</keyword>
<evidence type="ECO:0000256" key="12">
    <source>
        <dbReference type="PROSITE-ProRule" id="PRU01331"/>
    </source>
</evidence>